<dbReference type="Pfam" id="PF00106">
    <property type="entry name" value="adh_short"/>
    <property type="match status" value="1"/>
</dbReference>
<reference evidence="14" key="1">
    <citation type="submission" date="2016-02" db="EMBL/GenBank/DDBJ databases">
        <title>Draft genome sequence of Microdochium bolleyi, a fungal endophyte of beachgrass.</title>
        <authorList>
            <consortium name="DOE Joint Genome Institute"/>
            <person name="David A.S."/>
            <person name="May G."/>
            <person name="Haridas S."/>
            <person name="Lim J."/>
            <person name="Wang M."/>
            <person name="Labutti K."/>
            <person name="Lipzen A."/>
            <person name="Barry K."/>
            <person name="Grigoriev I.V."/>
        </authorList>
    </citation>
    <scope>NUCLEOTIDE SEQUENCE [LARGE SCALE GENOMIC DNA]</scope>
    <source>
        <strain evidence="14">J235TASD1</strain>
    </source>
</reference>
<gene>
    <name evidence="13" type="ORF">Micbo1qcDRAFT_215077</name>
</gene>
<comment type="similarity">
    <text evidence="2 12">Belongs to the short-chain dehydrogenases/reductases (SDR) family.</text>
</comment>
<evidence type="ECO:0000256" key="9">
    <source>
        <dbReference type="ARBA" id="ARBA00059620"/>
    </source>
</evidence>
<name>A0A136ISJ5_9PEZI</name>
<protein>
    <recommendedName>
        <fullName evidence="10">Short-chain dehydrogenase/reductase 3</fullName>
    </recommendedName>
    <alternativeName>
        <fullName evidence="11">Retinal short-chain dehydrogenase/reductase 1</fullName>
    </alternativeName>
</protein>
<dbReference type="Proteomes" id="UP000070501">
    <property type="component" value="Unassembled WGS sequence"/>
</dbReference>
<dbReference type="OrthoDB" id="10253736at2759"/>
<dbReference type="PRINTS" id="PR00081">
    <property type="entry name" value="GDHRDH"/>
</dbReference>
<evidence type="ECO:0000313" key="13">
    <source>
        <dbReference type="EMBL" id="KXJ87875.1"/>
    </source>
</evidence>
<dbReference type="PANTHER" id="PTHR24322:SF736">
    <property type="entry name" value="RETINOL DEHYDROGENASE 10"/>
    <property type="match status" value="1"/>
</dbReference>
<dbReference type="STRING" id="196109.A0A136ISJ5"/>
<dbReference type="InterPro" id="IPR002347">
    <property type="entry name" value="SDR_fam"/>
</dbReference>
<evidence type="ECO:0000256" key="12">
    <source>
        <dbReference type="RuleBase" id="RU000363"/>
    </source>
</evidence>
<evidence type="ECO:0000256" key="11">
    <source>
        <dbReference type="ARBA" id="ARBA00082544"/>
    </source>
</evidence>
<evidence type="ECO:0000256" key="1">
    <source>
        <dbReference type="ARBA" id="ARBA00004141"/>
    </source>
</evidence>
<keyword evidence="7" id="KW-0443">Lipid metabolism</keyword>
<proteinExistence type="inferred from homology"/>
<keyword evidence="6" id="KW-0560">Oxidoreductase</keyword>
<dbReference type="GO" id="GO:0016020">
    <property type="term" value="C:membrane"/>
    <property type="evidence" value="ECO:0007669"/>
    <property type="project" value="UniProtKB-SubCell"/>
</dbReference>
<dbReference type="PANTHER" id="PTHR24322">
    <property type="entry name" value="PKSB"/>
    <property type="match status" value="1"/>
</dbReference>
<evidence type="ECO:0000256" key="4">
    <source>
        <dbReference type="ARBA" id="ARBA00022857"/>
    </source>
</evidence>
<dbReference type="GO" id="GO:0052650">
    <property type="term" value="F:all-trans-retinol dehydrogenase (NADP+) activity"/>
    <property type="evidence" value="ECO:0007669"/>
    <property type="project" value="UniProtKB-ARBA"/>
</dbReference>
<organism evidence="13 14">
    <name type="scientific">Microdochium bolleyi</name>
    <dbReference type="NCBI Taxonomy" id="196109"/>
    <lineage>
        <taxon>Eukaryota</taxon>
        <taxon>Fungi</taxon>
        <taxon>Dikarya</taxon>
        <taxon>Ascomycota</taxon>
        <taxon>Pezizomycotina</taxon>
        <taxon>Sordariomycetes</taxon>
        <taxon>Xylariomycetidae</taxon>
        <taxon>Xylariales</taxon>
        <taxon>Microdochiaceae</taxon>
        <taxon>Microdochium</taxon>
    </lineage>
</organism>
<dbReference type="Gene3D" id="3.40.50.720">
    <property type="entry name" value="NAD(P)-binding Rossmann-like Domain"/>
    <property type="match status" value="1"/>
</dbReference>
<keyword evidence="14" id="KW-1185">Reference proteome</keyword>
<dbReference type="EMBL" id="KQ964260">
    <property type="protein sequence ID" value="KXJ87875.1"/>
    <property type="molecule type" value="Genomic_DNA"/>
</dbReference>
<sequence length="320" mass="34302">MTSFSSAQLESLLPAAAGLARSPRVQAGVAAVAALGLLPYINAWLSRRRANNYITDSAWDWSKEIVVVTGGCSGIGAKIVEQLERRHVKVIVLDLHKPAKEAGRNTFFYQCDLSDAAAIASTADQVRQDHGDPTVLVNNAGMGNNKMILSVPERSLQSIFAVNIIAPFLLVQQFLPAMVARNHGHVVNLASLASFSVQASNVDYACTKAALLAFHEGLKQELNHVYKAPAVRATVVHPTWVRTPMIADLIALGKLSGPIVTADDVANAVTNQLFSGYGAQVVVPSTMGWTSMIRGLPVWLQESMRDSVSKELLTATGFSS</sequence>
<evidence type="ECO:0000256" key="7">
    <source>
        <dbReference type="ARBA" id="ARBA00023098"/>
    </source>
</evidence>
<dbReference type="FunFam" id="3.40.50.720:FF:000131">
    <property type="entry name" value="Short-chain dehydrogenase/reductase 3"/>
    <property type="match status" value="1"/>
</dbReference>
<evidence type="ECO:0000256" key="5">
    <source>
        <dbReference type="ARBA" id="ARBA00022989"/>
    </source>
</evidence>
<dbReference type="PRINTS" id="PR00080">
    <property type="entry name" value="SDRFAMILY"/>
</dbReference>
<evidence type="ECO:0000313" key="14">
    <source>
        <dbReference type="Proteomes" id="UP000070501"/>
    </source>
</evidence>
<comment type="subcellular location">
    <subcellularLocation>
        <location evidence="1">Membrane</location>
        <topology evidence="1">Multi-pass membrane protein</topology>
    </subcellularLocation>
</comment>
<evidence type="ECO:0000256" key="3">
    <source>
        <dbReference type="ARBA" id="ARBA00022692"/>
    </source>
</evidence>
<keyword evidence="8" id="KW-0472">Membrane</keyword>
<evidence type="ECO:0000256" key="2">
    <source>
        <dbReference type="ARBA" id="ARBA00006484"/>
    </source>
</evidence>
<accession>A0A136ISJ5</accession>
<dbReference type="InterPro" id="IPR036291">
    <property type="entry name" value="NAD(P)-bd_dom_sf"/>
</dbReference>
<dbReference type="SUPFAM" id="SSF51735">
    <property type="entry name" value="NAD(P)-binding Rossmann-fold domains"/>
    <property type="match status" value="1"/>
</dbReference>
<dbReference type="InParanoid" id="A0A136ISJ5"/>
<keyword evidence="5" id="KW-1133">Transmembrane helix</keyword>
<evidence type="ECO:0000256" key="8">
    <source>
        <dbReference type="ARBA" id="ARBA00023136"/>
    </source>
</evidence>
<keyword evidence="3" id="KW-0812">Transmembrane</keyword>
<evidence type="ECO:0000256" key="10">
    <source>
        <dbReference type="ARBA" id="ARBA00068717"/>
    </source>
</evidence>
<comment type="function">
    <text evidence="9">Catalyzes the reduction of all-trans-retinal to all-trans-retinol in the presence of NADPH.</text>
</comment>
<dbReference type="AlphaFoldDB" id="A0A136ISJ5"/>
<keyword evidence="4" id="KW-0521">NADP</keyword>
<evidence type="ECO:0000256" key="6">
    <source>
        <dbReference type="ARBA" id="ARBA00023002"/>
    </source>
</evidence>